<dbReference type="HOGENOM" id="CLU_025518_0_1_1"/>
<evidence type="ECO:0000256" key="5">
    <source>
        <dbReference type="SAM" id="Coils"/>
    </source>
</evidence>
<evidence type="ECO:0000256" key="6">
    <source>
        <dbReference type="SAM" id="MobiDB-lite"/>
    </source>
</evidence>
<accession>A0A0A1T7E2</accession>
<dbReference type="EMBL" id="CDHN01000005">
    <property type="protein sequence ID" value="CEJ93061.1"/>
    <property type="molecule type" value="Genomic_DNA"/>
</dbReference>
<feature type="coiled-coil region" evidence="5">
    <location>
        <begin position="149"/>
        <end position="176"/>
    </location>
</feature>
<dbReference type="Pfam" id="PF03114">
    <property type="entry name" value="BAR"/>
    <property type="match status" value="1"/>
</dbReference>
<dbReference type="GO" id="GO:0097320">
    <property type="term" value="P:plasma membrane tubulation"/>
    <property type="evidence" value="ECO:0007669"/>
    <property type="project" value="TreeGrafter"/>
</dbReference>
<dbReference type="Gene3D" id="2.30.30.40">
    <property type="entry name" value="SH3 Domains"/>
    <property type="match status" value="1"/>
</dbReference>
<evidence type="ECO:0000259" key="7">
    <source>
        <dbReference type="PROSITE" id="PS50002"/>
    </source>
</evidence>
<dbReference type="SUPFAM" id="SSF50044">
    <property type="entry name" value="SH3-domain"/>
    <property type="match status" value="1"/>
</dbReference>
<keyword evidence="3 5" id="KW-0175">Coiled coil</keyword>
<dbReference type="PANTHER" id="PTHR47174:SF1">
    <property type="entry name" value="REDUCED VIABILITY UPON STARVATION PROTEIN 167"/>
    <property type="match status" value="1"/>
</dbReference>
<dbReference type="CDD" id="cd07599">
    <property type="entry name" value="BAR_Rvs167p"/>
    <property type="match status" value="1"/>
</dbReference>
<dbReference type="InterPro" id="IPR001452">
    <property type="entry name" value="SH3_domain"/>
</dbReference>
<dbReference type="Proteomes" id="UP000039046">
    <property type="component" value="Unassembled WGS sequence"/>
</dbReference>
<dbReference type="InterPro" id="IPR036028">
    <property type="entry name" value="SH3-like_dom_sf"/>
</dbReference>
<dbReference type="GO" id="GO:0030479">
    <property type="term" value="C:actin cortical patch"/>
    <property type="evidence" value="ECO:0007669"/>
    <property type="project" value="TreeGrafter"/>
</dbReference>
<dbReference type="SMART" id="SM00326">
    <property type="entry name" value="SH3"/>
    <property type="match status" value="1"/>
</dbReference>
<evidence type="ECO:0000256" key="1">
    <source>
        <dbReference type="ARBA" id="ARBA00022443"/>
    </source>
</evidence>
<dbReference type="SUPFAM" id="SSF103657">
    <property type="entry name" value="BAR/IMD domain-like"/>
    <property type="match status" value="1"/>
</dbReference>
<reference evidence="9 10" key="1">
    <citation type="journal article" date="2015" name="Genome Announc.">
        <title>Draft Genome Sequence and Gene Annotation of the Entomopathogenic Fungus Verticillium hemipterigenum.</title>
        <authorList>
            <person name="Horn F."/>
            <person name="Habel A."/>
            <person name="Scharf D.H."/>
            <person name="Dworschak J."/>
            <person name="Brakhage A.A."/>
            <person name="Guthke R."/>
            <person name="Hertweck C."/>
            <person name="Linde J."/>
        </authorList>
    </citation>
    <scope>NUCLEOTIDE SEQUENCE [LARGE SCALE GENOMIC DNA]</scope>
</reference>
<dbReference type="Pfam" id="PF00018">
    <property type="entry name" value="SH3_1"/>
    <property type="match status" value="1"/>
</dbReference>
<dbReference type="OrthoDB" id="10250117at2759"/>
<dbReference type="PRINTS" id="PR00452">
    <property type="entry name" value="SH3DOMAIN"/>
</dbReference>
<feature type="region of interest" description="Disordered" evidence="6">
    <location>
        <begin position="278"/>
        <end position="314"/>
    </location>
</feature>
<dbReference type="InterPro" id="IPR046982">
    <property type="entry name" value="BIN3/RVS161-like"/>
</dbReference>
<keyword evidence="10" id="KW-1185">Reference proteome</keyword>
<dbReference type="PANTHER" id="PTHR47174">
    <property type="entry name" value="BRIDGING INTEGRATOR 3"/>
    <property type="match status" value="1"/>
</dbReference>
<dbReference type="Gene3D" id="1.20.1270.60">
    <property type="entry name" value="Arfaptin homology (AH) domain/BAR domain"/>
    <property type="match status" value="1"/>
</dbReference>
<dbReference type="InterPro" id="IPR004148">
    <property type="entry name" value="BAR_dom"/>
</dbReference>
<keyword evidence="2" id="KW-0597">Phosphoprotein</keyword>
<dbReference type="SMART" id="SM00721">
    <property type="entry name" value="BAR"/>
    <property type="match status" value="1"/>
</dbReference>
<protein>
    <recommendedName>
        <fullName evidence="11">BAR domain-containing protein</fullName>
    </recommendedName>
</protein>
<feature type="compositionally biased region" description="Polar residues" evidence="6">
    <location>
        <begin position="304"/>
        <end position="314"/>
    </location>
</feature>
<dbReference type="FunFam" id="1.20.1270.60:FF:000048">
    <property type="entry name" value="BAR adaptor protein RVS167"/>
    <property type="match status" value="1"/>
</dbReference>
<dbReference type="GO" id="GO:0051666">
    <property type="term" value="P:actin cortical patch localization"/>
    <property type="evidence" value="ECO:0007669"/>
    <property type="project" value="InterPro"/>
</dbReference>
<evidence type="ECO:0000259" key="8">
    <source>
        <dbReference type="PROSITE" id="PS51021"/>
    </source>
</evidence>
<evidence type="ECO:0000256" key="2">
    <source>
        <dbReference type="ARBA" id="ARBA00022553"/>
    </source>
</evidence>
<keyword evidence="1 4" id="KW-0728">SH3 domain</keyword>
<evidence type="ECO:0000313" key="10">
    <source>
        <dbReference type="Proteomes" id="UP000039046"/>
    </source>
</evidence>
<sequence>MSFKGLTKSLTRAPQQFKSKFNIGEHTKDAVYIDAERRFQELEKETKKLHDESTKYFKAINGMLSHQIGFSQAMTEIYKPISGRMSDPDSMKIEGSPEGIQACEEYEAVVKELQETMRPELEMIETRVIRPANELLDIIKVIRKTAVKREHKKLDYDRHRATLKKLEDKKERSAKDEKALWKAEGDVEQATQDFEYFNDLLKDELPKLFKLEQEFIQPLFQSFYYMQLNIFYTLHERMQRCDIGYFDLTRDIEEAFIEKRGDIQEQVEALSIVRFKTTGQRRPPRYTRPALEGGKQQGLLTAGPGSTASAGSQSRYAAARKPAAALTAAASSEPAAPPPYSAGSSNMSLVAAAKSKPPPPKPKPSRLAGTKTAEMVTALYDFAAQAEGDLSFSAGDVIEIVQRSQNENEWWTGKLNGKQGQFPGNYVELN</sequence>
<dbReference type="GO" id="GO:1990528">
    <property type="term" value="C:Rvs161p-Rvs167p complex"/>
    <property type="evidence" value="ECO:0007669"/>
    <property type="project" value="TreeGrafter"/>
</dbReference>
<feature type="domain" description="BAR" evidence="8">
    <location>
        <begin position="17"/>
        <end position="269"/>
    </location>
</feature>
<evidence type="ECO:0000256" key="4">
    <source>
        <dbReference type="PROSITE-ProRule" id="PRU00192"/>
    </source>
</evidence>
<dbReference type="PROSITE" id="PS51021">
    <property type="entry name" value="BAR"/>
    <property type="match status" value="1"/>
</dbReference>
<gene>
    <name evidence="9" type="ORF">VHEMI08677</name>
</gene>
<evidence type="ECO:0000256" key="3">
    <source>
        <dbReference type="ARBA" id="ARBA00023054"/>
    </source>
</evidence>
<feature type="domain" description="SH3" evidence="7">
    <location>
        <begin position="371"/>
        <end position="430"/>
    </location>
</feature>
<dbReference type="PROSITE" id="PS50002">
    <property type="entry name" value="SH3"/>
    <property type="match status" value="1"/>
</dbReference>
<proteinExistence type="predicted"/>
<dbReference type="GO" id="GO:0043332">
    <property type="term" value="C:mating projection tip"/>
    <property type="evidence" value="ECO:0007669"/>
    <property type="project" value="TreeGrafter"/>
</dbReference>
<dbReference type="GO" id="GO:0008289">
    <property type="term" value="F:lipid binding"/>
    <property type="evidence" value="ECO:0007669"/>
    <property type="project" value="TreeGrafter"/>
</dbReference>
<dbReference type="GO" id="GO:0006897">
    <property type="term" value="P:endocytosis"/>
    <property type="evidence" value="ECO:0007669"/>
    <property type="project" value="InterPro"/>
</dbReference>
<name>A0A0A1T7E2_9HYPO</name>
<dbReference type="GO" id="GO:0031097">
    <property type="term" value="C:medial cortex"/>
    <property type="evidence" value="ECO:0007669"/>
    <property type="project" value="TreeGrafter"/>
</dbReference>
<dbReference type="FunFam" id="2.30.30.40:FF:000189">
    <property type="entry name" value="BAR adaptor protein RVS167"/>
    <property type="match status" value="1"/>
</dbReference>
<evidence type="ECO:0000313" key="9">
    <source>
        <dbReference type="EMBL" id="CEJ93061.1"/>
    </source>
</evidence>
<dbReference type="STRING" id="1531966.A0A0A1T7E2"/>
<evidence type="ECO:0008006" key="11">
    <source>
        <dbReference type="Google" id="ProtNLM"/>
    </source>
</evidence>
<dbReference type="InterPro" id="IPR027267">
    <property type="entry name" value="AH/BAR_dom_sf"/>
</dbReference>
<organism evidence="9 10">
    <name type="scientific">[Torrubiella] hemipterigena</name>
    <dbReference type="NCBI Taxonomy" id="1531966"/>
    <lineage>
        <taxon>Eukaryota</taxon>
        <taxon>Fungi</taxon>
        <taxon>Dikarya</taxon>
        <taxon>Ascomycota</taxon>
        <taxon>Pezizomycotina</taxon>
        <taxon>Sordariomycetes</taxon>
        <taxon>Hypocreomycetidae</taxon>
        <taxon>Hypocreales</taxon>
        <taxon>Clavicipitaceae</taxon>
        <taxon>Clavicipitaceae incertae sedis</taxon>
        <taxon>'Torrubiella' clade</taxon>
    </lineage>
</organism>
<dbReference type="AlphaFoldDB" id="A0A0A1T7E2"/>